<comment type="caution">
    <text evidence="2">The sequence shown here is derived from an EMBL/GenBank/DDBJ whole genome shotgun (WGS) entry which is preliminary data.</text>
</comment>
<dbReference type="EMBL" id="JACHJS010000001">
    <property type="protein sequence ID" value="MBB4964768.1"/>
    <property type="molecule type" value="Genomic_DNA"/>
</dbReference>
<reference evidence="2 3" key="1">
    <citation type="submission" date="2020-08" db="EMBL/GenBank/DDBJ databases">
        <title>Sequencing the genomes of 1000 actinobacteria strains.</title>
        <authorList>
            <person name="Klenk H.-P."/>
        </authorList>
    </citation>
    <scope>NUCLEOTIDE SEQUENCE [LARGE SCALE GENOMIC DNA]</scope>
    <source>
        <strain evidence="2 3">DSM 45084</strain>
    </source>
</reference>
<dbReference type="Gene3D" id="3.40.630.30">
    <property type="match status" value="1"/>
</dbReference>
<evidence type="ECO:0000259" key="1">
    <source>
        <dbReference type="PROSITE" id="PS51186"/>
    </source>
</evidence>
<dbReference type="PROSITE" id="PS51186">
    <property type="entry name" value="GNAT"/>
    <property type="match status" value="1"/>
</dbReference>
<dbReference type="GO" id="GO:0016747">
    <property type="term" value="F:acyltransferase activity, transferring groups other than amino-acyl groups"/>
    <property type="evidence" value="ECO:0007669"/>
    <property type="project" value="InterPro"/>
</dbReference>
<dbReference type="InterPro" id="IPR016181">
    <property type="entry name" value="Acyl_CoA_acyltransferase"/>
</dbReference>
<evidence type="ECO:0000313" key="2">
    <source>
        <dbReference type="EMBL" id="MBB4964768.1"/>
    </source>
</evidence>
<gene>
    <name evidence="2" type="ORF">F4559_002127</name>
</gene>
<proteinExistence type="predicted"/>
<dbReference type="AlphaFoldDB" id="A0A7W7T1C8"/>
<dbReference type="Proteomes" id="UP000542674">
    <property type="component" value="Unassembled WGS sequence"/>
</dbReference>
<feature type="domain" description="N-acetyltransferase" evidence="1">
    <location>
        <begin position="10"/>
        <end position="179"/>
    </location>
</feature>
<sequence>MTTSGVTTRYLMRPGRAADRPQIANLVRARAAWMRDVGFGRWVGWDRNADELASQAGSGRWPTWVLCSGDRDVLGVTTAAVDTPDLGWGAEERAESAIFLQSTATDPRFARRGLGMIIAFWALDQAAREGRAWVRRGVLTIGRDNRGLVRYYRTQGWRIVRAVPHPRKHGVTVWSLQRPAERQPELGEFVAW</sequence>
<protein>
    <submittedName>
        <fullName evidence="2">GNAT superfamily N-acetyltransferase</fullName>
    </submittedName>
</protein>
<dbReference type="InterPro" id="IPR000182">
    <property type="entry name" value="GNAT_dom"/>
</dbReference>
<organism evidence="2 3">
    <name type="scientific">Saccharothrix violaceirubra</name>
    <dbReference type="NCBI Taxonomy" id="413306"/>
    <lineage>
        <taxon>Bacteria</taxon>
        <taxon>Bacillati</taxon>
        <taxon>Actinomycetota</taxon>
        <taxon>Actinomycetes</taxon>
        <taxon>Pseudonocardiales</taxon>
        <taxon>Pseudonocardiaceae</taxon>
        <taxon>Saccharothrix</taxon>
    </lineage>
</organism>
<keyword evidence="2" id="KW-0808">Transferase</keyword>
<dbReference type="SUPFAM" id="SSF55729">
    <property type="entry name" value="Acyl-CoA N-acyltransferases (Nat)"/>
    <property type="match status" value="1"/>
</dbReference>
<accession>A0A7W7T1C8</accession>
<keyword evidence="3" id="KW-1185">Reference proteome</keyword>
<evidence type="ECO:0000313" key="3">
    <source>
        <dbReference type="Proteomes" id="UP000542674"/>
    </source>
</evidence>
<dbReference type="RefSeq" id="WP_184668006.1">
    <property type="nucleotide sequence ID" value="NZ_BAABAI010000015.1"/>
</dbReference>
<name>A0A7W7T1C8_9PSEU</name>